<evidence type="ECO:0000313" key="3">
    <source>
        <dbReference type="Proteomes" id="UP000294535"/>
    </source>
</evidence>
<dbReference type="EMBL" id="SNYF01000006">
    <property type="protein sequence ID" value="TDQ17439.1"/>
    <property type="molecule type" value="Genomic_DNA"/>
</dbReference>
<organism evidence="2 3">
    <name type="scientific">Algoriphagus boseongensis</name>
    <dbReference type="NCBI Taxonomy" id="1442587"/>
    <lineage>
        <taxon>Bacteria</taxon>
        <taxon>Pseudomonadati</taxon>
        <taxon>Bacteroidota</taxon>
        <taxon>Cytophagia</taxon>
        <taxon>Cytophagales</taxon>
        <taxon>Cyclobacteriaceae</taxon>
        <taxon>Algoriphagus</taxon>
    </lineage>
</organism>
<gene>
    <name evidence="2" type="ORF">DFQ04_2092</name>
</gene>
<name>A0A4R6T5Z3_9BACT</name>
<evidence type="ECO:0000313" key="2">
    <source>
        <dbReference type="EMBL" id="TDQ17439.1"/>
    </source>
</evidence>
<dbReference type="AlphaFoldDB" id="A0A4R6T5Z3"/>
<accession>A0A4R6T5Z3</accession>
<dbReference type="Proteomes" id="UP000294535">
    <property type="component" value="Unassembled WGS sequence"/>
</dbReference>
<proteinExistence type="predicted"/>
<dbReference type="RefSeq" id="WP_133555483.1">
    <property type="nucleotide sequence ID" value="NZ_SNYF01000006.1"/>
</dbReference>
<keyword evidence="1" id="KW-1133">Transmembrane helix</keyword>
<keyword evidence="3" id="KW-1185">Reference proteome</keyword>
<feature type="transmembrane region" description="Helical" evidence="1">
    <location>
        <begin position="90"/>
        <end position="113"/>
    </location>
</feature>
<dbReference type="OrthoDB" id="980906at2"/>
<comment type="caution">
    <text evidence="2">The sequence shown here is derived from an EMBL/GenBank/DDBJ whole genome shotgun (WGS) entry which is preliminary data.</text>
</comment>
<evidence type="ECO:0000256" key="1">
    <source>
        <dbReference type="SAM" id="Phobius"/>
    </source>
</evidence>
<keyword evidence="1" id="KW-0472">Membrane</keyword>
<feature type="transmembrane region" description="Helical" evidence="1">
    <location>
        <begin position="119"/>
        <end position="140"/>
    </location>
</feature>
<protein>
    <submittedName>
        <fullName evidence="2">Uncharacterized protein</fullName>
    </submittedName>
</protein>
<sequence>MNLLPYHTETLVSVLSKKEVLGHLMRVTREVNFMDTRTQGGPEIKFNGMIGQEGFRISRSIRRGETFLPLMRGKVESTPRGSIIFLTYQLFPGAIFFLSFWSIVLLGFTAFYFAGVKNYTYGSICLILGGLNYLLGIFFFQRQVKLSREVFHELINFQLKDKD</sequence>
<reference evidence="2 3" key="1">
    <citation type="submission" date="2019-03" db="EMBL/GenBank/DDBJ databases">
        <title>Genomic Encyclopedia of Type Strains, Phase III (KMG-III): the genomes of soil and plant-associated and newly described type strains.</title>
        <authorList>
            <person name="Whitman W."/>
        </authorList>
    </citation>
    <scope>NUCLEOTIDE SEQUENCE [LARGE SCALE GENOMIC DNA]</scope>
    <source>
        <strain evidence="2 3">CECT 8446</strain>
    </source>
</reference>
<keyword evidence="1" id="KW-0812">Transmembrane</keyword>